<keyword evidence="1" id="KW-0472">Membrane</keyword>
<reference evidence="2" key="1">
    <citation type="submission" date="2018-05" db="EMBL/GenBank/DDBJ databases">
        <authorList>
            <person name="Lanie J.A."/>
            <person name="Ng W.-L."/>
            <person name="Kazmierczak K.M."/>
            <person name="Andrzejewski T.M."/>
            <person name="Davidsen T.M."/>
            <person name="Wayne K.J."/>
            <person name="Tettelin H."/>
            <person name="Glass J.I."/>
            <person name="Rusch D."/>
            <person name="Podicherti R."/>
            <person name="Tsui H.-C.T."/>
            <person name="Winkler M.E."/>
        </authorList>
    </citation>
    <scope>NUCLEOTIDE SEQUENCE</scope>
</reference>
<name>A0A381SQR3_9ZZZZ</name>
<proteinExistence type="predicted"/>
<accession>A0A381SQR3</accession>
<keyword evidence="1" id="KW-0812">Transmembrane</keyword>
<feature type="transmembrane region" description="Helical" evidence="1">
    <location>
        <begin position="6"/>
        <end position="26"/>
    </location>
</feature>
<gene>
    <name evidence="2" type="ORF">METZ01_LOCUS58683</name>
</gene>
<sequence length="163" mass="18505">MNWEAIGAIGEIVGALAVVLTLGYLANQVRHAKEAAADTNRLERSKGVRDMMLASASDSDLRENLTKGLLLSDYYNEIASKLNMSPNEAASFDWAMLYWFWLHWGQYASTTKDSDVEELRNVIRGFYTNPGVRLCWEKSPWARPVLEEDFVKFVDEILAKNPK</sequence>
<organism evidence="2">
    <name type="scientific">marine metagenome</name>
    <dbReference type="NCBI Taxonomy" id="408172"/>
    <lineage>
        <taxon>unclassified sequences</taxon>
        <taxon>metagenomes</taxon>
        <taxon>ecological metagenomes</taxon>
    </lineage>
</organism>
<keyword evidence="1" id="KW-1133">Transmembrane helix</keyword>
<evidence type="ECO:0000256" key="1">
    <source>
        <dbReference type="SAM" id="Phobius"/>
    </source>
</evidence>
<evidence type="ECO:0000313" key="2">
    <source>
        <dbReference type="EMBL" id="SVA05829.1"/>
    </source>
</evidence>
<dbReference type="AlphaFoldDB" id="A0A381SQR3"/>
<dbReference type="EMBL" id="UINC01003380">
    <property type="protein sequence ID" value="SVA05829.1"/>
    <property type="molecule type" value="Genomic_DNA"/>
</dbReference>
<evidence type="ECO:0008006" key="3">
    <source>
        <dbReference type="Google" id="ProtNLM"/>
    </source>
</evidence>
<protein>
    <recommendedName>
        <fullName evidence="3">DUF4760 domain-containing protein</fullName>
    </recommendedName>
</protein>